<feature type="domain" description="T-SNARE coiled-coil homology" evidence="1">
    <location>
        <begin position="66"/>
        <end position="128"/>
    </location>
</feature>
<evidence type="ECO:0000313" key="3">
    <source>
        <dbReference type="Proteomes" id="UP000247389"/>
    </source>
</evidence>
<dbReference type="SUPFAM" id="SSF57997">
    <property type="entry name" value="Tropomyosin"/>
    <property type="match status" value="1"/>
</dbReference>
<protein>
    <recommendedName>
        <fullName evidence="1">t-SNARE coiled-coil homology domain-containing protein</fullName>
    </recommendedName>
</protein>
<accession>A0A318E327</accession>
<dbReference type="Gene3D" id="3.90.20.10">
    <property type="match status" value="2"/>
</dbReference>
<dbReference type="Proteomes" id="UP000247389">
    <property type="component" value="Unassembled WGS sequence"/>
</dbReference>
<dbReference type="PROSITE" id="PS50192">
    <property type="entry name" value="T_SNARE"/>
    <property type="match status" value="1"/>
</dbReference>
<gene>
    <name evidence="2" type="ORF">C8C78_1336</name>
</gene>
<dbReference type="InterPro" id="IPR000727">
    <property type="entry name" value="T_SNARE_dom"/>
</dbReference>
<evidence type="ECO:0000259" key="1">
    <source>
        <dbReference type="PROSITE" id="PS50192"/>
    </source>
</evidence>
<sequence>MAEMIPAPVVVAKNIRSTVWLKKINRYYLLITIILRYNMIYGEYEDRRVEKMPESEILDRILNRIDQLDDKFSDKFNHLDHRIDRLDERFNEVDDRLDKVDDRLDKVDDRFDKVDDRFDKVDDRFDKVDDRFDKVDDRFDKVDDRLDMIYDQTIRLTLGQTALKMDINEIKSVYNYLNNEVARNSKDIYVMKNEKN</sequence>
<organism evidence="2 3">
    <name type="scientific">Halanaerobium congolense</name>
    <dbReference type="NCBI Taxonomy" id="54121"/>
    <lineage>
        <taxon>Bacteria</taxon>
        <taxon>Bacillati</taxon>
        <taxon>Bacillota</taxon>
        <taxon>Clostridia</taxon>
        <taxon>Halanaerobiales</taxon>
        <taxon>Halanaerobiaceae</taxon>
        <taxon>Halanaerobium</taxon>
    </lineage>
</organism>
<dbReference type="AlphaFoldDB" id="A0A318E327"/>
<comment type="caution">
    <text evidence="2">The sequence shown here is derived from an EMBL/GenBank/DDBJ whole genome shotgun (WGS) entry which is preliminary data.</text>
</comment>
<reference evidence="2 3" key="1">
    <citation type="submission" date="2018-04" db="EMBL/GenBank/DDBJ databases">
        <title>Subsurface microbial communities from deep shales in Ohio and West Virginia, USA.</title>
        <authorList>
            <person name="Wrighton K."/>
        </authorList>
    </citation>
    <scope>NUCLEOTIDE SEQUENCE [LARGE SCALE GENOMIC DNA]</scope>
    <source>
        <strain evidence="2 3">MSL28</strain>
    </source>
</reference>
<evidence type="ECO:0000313" key="2">
    <source>
        <dbReference type="EMBL" id="PXV62437.1"/>
    </source>
</evidence>
<dbReference type="EMBL" id="QICM01000033">
    <property type="protein sequence ID" value="PXV62437.1"/>
    <property type="molecule type" value="Genomic_DNA"/>
</dbReference>
<name>A0A318E327_9FIRM</name>
<proteinExistence type="predicted"/>